<dbReference type="PROSITE" id="PS51257">
    <property type="entry name" value="PROKAR_LIPOPROTEIN"/>
    <property type="match status" value="1"/>
</dbReference>
<dbReference type="InterPro" id="IPR009412">
    <property type="entry name" value="DUF1062"/>
</dbReference>
<dbReference type="GO" id="GO:0003723">
    <property type="term" value="F:RNA binding"/>
    <property type="evidence" value="ECO:0007669"/>
    <property type="project" value="InterPro"/>
</dbReference>
<dbReference type="AlphaFoldDB" id="A0A387FHQ6"/>
<dbReference type="RefSeq" id="WP_120703889.1">
    <property type="nucleotide sequence ID" value="NZ_CP032694.1"/>
</dbReference>
<keyword evidence="2" id="KW-1185">Reference proteome</keyword>
<evidence type="ECO:0000313" key="1">
    <source>
        <dbReference type="EMBL" id="AYG58830.1"/>
    </source>
</evidence>
<dbReference type="InterPro" id="IPR036986">
    <property type="entry name" value="S4_RNA-bd_sf"/>
</dbReference>
<dbReference type="EMBL" id="CP032694">
    <property type="protein sequence ID" value="AYG58830.1"/>
    <property type="molecule type" value="Genomic_DNA"/>
</dbReference>
<proteinExistence type="predicted"/>
<dbReference type="Pfam" id="PF06353">
    <property type="entry name" value="DUF1062"/>
    <property type="match status" value="1"/>
</dbReference>
<organism evidence="1 2">
    <name type="scientific">Rhizobium jaguaris</name>
    <dbReference type="NCBI Taxonomy" id="1312183"/>
    <lineage>
        <taxon>Bacteria</taxon>
        <taxon>Pseudomonadati</taxon>
        <taxon>Pseudomonadota</taxon>
        <taxon>Alphaproteobacteria</taxon>
        <taxon>Hyphomicrobiales</taxon>
        <taxon>Rhizobiaceae</taxon>
        <taxon>Rhizobium/Agrobacterium group</taxon>
        <taxon>Rhizobium</taxon>
    </lineage>
</organism>
<reference evidence="1 2" key="1">
    <citation type="submission" date="2018-10" db="EMBL/GenBank/DDBJ databases">
        <title>Rhizobium etli, R. leguminosarum and a new Rhizobium genospecies from Phaseolus dumosus.</title>
        <authorList>
            <person name="Ramirez-Puebla S.T."/>
            <person name="Rogel-Hernandez M.A."/>
            <person name="Guerrero G."/>
            <person name="Ormeno-Orrillo E."/>
            <person name="Martinez-Romero J.C."/>
            <person name="Negrete-Yankelevich S."/>
            <person name="Martinez-Romero E."/>
        </authorList>
    </citation>
    <scope>NUCLEOTIDE SEQUENCE [LARGE SCALE GENOMIC DNA]</scope>
    <source>
        <strain evidence="1 2">CCGE525</strain>
    </source>
</reference>
<dbReference type="Proteomes" id="UP000282195">
    <property type="component" value="Chromosome"/>
</dbReference>
<protein>
    <submittedName>
        <fullName evidence="1">DUF1062 domain-containing protein</fullName>
    </submittedName>
</protein>
<sequence length="212" mass="23852">MCNILKVRWTINPRTAPQPWIACSGCGCLKPFKSSGKIRLNANGKKLDAWLIYKCSDCDKTWNRTLFERQAIRDLNPPALAALQGDDPDWIRAREFDLNALSRKAQRIDEFAAADIQREVLGETDDGSVLEIDLAIALPFNLRLDRLLASELSISRSRLQALRDDAKLLIHPDRADAMRRRVKDGSRIVIDLSDETDRRVIWKAAASGGEIG</sequence>
<accession>A0A387FHQ6</accession>
<dbReference type="KEGG" id="rjg:CCGE525_08450"/>
<gene>
    <name evidence="1" type="ORF">CCGE525_08450</name>
</gene>
<dbReference type="PIRSF" id="PIRSF021719">
    <property type="entry name" value="DUF1062"/>
    <property type="match status" value="1"/>
</dbReference>
<dbReference type="Gene3D" id="3.10.290.10">
    <property type="entry name" value="RNA-binding S4 domain"/>
    <property type="match status" value="1"/>
</dbReference>
<name>A0A387FHQ6_9HYPH</name>
<dbReference type="OrthoDB" id="9810886at2"/>
<evidence type="ECO:0000313" key="2">
    <source>
        <dbReference type="Proteomes" id="UP000282195"/>
    </source>
</evidence>